<gene>
    <name evidence="7" type="ORF">H8A87_12485</name>
</gene>
<name>A0ABS0U9Q4_9GAMM</name>
<keyword evidence="3" id="KW-0428">Leader peptide</keyword>
<keyword evidence="2" id="KW-0028">Amino-acid biosynthesis</keyword>
<evidence type="ECO:0000256" key="3">
    <source>
        <dbReference type="ARBA" id="ARBA00022623"/>
    </source>
</evidence>
<dbReference type="RefSeq" id="WP_198690290.1">
    <property type="nucleotide sequence ID" value="NZ_CAWPUD010000041.1"/>
</dbReference>
<keyword evidence="6" id="KW-1133">Transmembrane helix</keyword>
<evidence type="ECO:0000313" key="7">
    <source>
        <dbReference type="EMBL" id="MBI6549516.1"/>
    </source>
</evidence>
<proteinExistence type="predicted"/>
<dbReference type="EMBL" id="JACOII010000042">
    <property type="protein sequence ID" value="MBI6549516.1"/>
    <property type="molecule type" value="Genomic_DNA"/>
</dbReference>
<protein>
    <recommendedName>
        <fullName evidence="1">ilv operon leader peptide</fullName>
    </recommendedName>
    <alternativeName>
        <fullName evidence="5">ilvGMEDA operon attenuator peptide</fullName>
    </alternativeName>
</protein>
<feature type="transmembrane region" description="Helical" evidence="6">
    <location>
        <begin position="6"/>
        <end position="26"/>
    </location>
</feature>
<evidence type="ECO:0000256" key="4">
    <source>
        <dbReference type="ARBA" id="ARBA00023304"/>
    </source>
</evidence>
<comment type="caution">
    <text evidence="7">The sequence shown here is derived from an EMBL/GenBank/DDBJ whole genome shotgun (WGS) entry which is preliminary data.</text>
</comment>
<evidence type="ECO:0000313" key="8">
    <source>
        <dbReference type="Proteomes" id="UP000696184"/>
    </source>
</evidence>
<keyword evidence="4" id="KW-0100">Branched-chain amino acid biosynthesis</keyword>
<evidence type="ECO:0000256" key="1">
    <source>
        <dbReference type="ARBA" id="ARBA00017652"/>
    </source>
</evidence>
<dbReference type="Proteomes" id="UP000696184">
    <property type="component" value="Unassembled WGS sequence"/>
</dbReference>
<organism evidence="7 8">
    <name type="scientific">Xenorhabdus lircayensis</name>
    <dbReference type="NCBI Taxonomy" id="2763499"/>
    <lineage>
        <taxon>Bacteria</taxon>
        <taxon>Pseudomonadati</taxon>
        <taxon>Pseudomonadota</taxon>
        <taxon>Gammaproteobacteria</taxon>
        <taxon>Enterobacterales</taxon>
        <taxon>Morganellaceae</taxon>
        <taxon>Xenorhabdus</taxon>
    </lineage>
</organism>
<dbReference type="InterPro" id="IPR012567">
    <property type="entry name" value="IlvGEDA_leader"/>
</dbReference>
<keyword evidence="8" id="KW-1185">Reference proteome</keyword>
<evidence type="ECO:0000256" key="6">
    <source>
        <dbReference type="SAM" id="Phobius"/>
    </source>
</evidence>
<reference evidence="7 8" key="1">
    <citation type="submission" date="2020-08" db="EMBL/GenBank/DDBJ databases">
        <title>Description of Xenorhabdus lircayensis sp. nov., the symbiotic bacterium associated with the entomopathogenic nematode Steirnernema unicornum.</title>
        <authorList>
            <person name="Castaneda-Alvarez C."/>
            <person name="Prodan S."/>
            <person name="Zamorano A."/>
            <person name="San-Blas E."/>
            <person name="Aballay E."/>
        </authorList>
    </citation>
    <scope>NUCLEOTIDE SEQUENCE [LARGE SCALE GENOMIC DNA]</scope>
    <source>
        <strain evidence="7 8">VLS</strain>
    </source>
</reference>
<keyword evidence="6" id="KW-0472">Membrane</keyword>
<evidence type="ECO:0000256" key="2">
    <source>
        <dbReference type="ARBA" id="ARBA00022605"/>
    </source>
</evidence>
<keyword evidence="6" id="KW-0812">Transmembrane</keyword>
<dbReference type="Pfam" id="PF08046">
    <property type="entry name" value="IlvGEDA_leader"/>
    <property type="match status" value="1"/>
</dbReference>
<sequence>MNTFVLVISLIIVSVVVIIPPCGVALRRRKA</sequence>
<accession>A0ABS0U9Q4</accession>
<evidence type="ECO:0000256" key="5">
    <source>
        <dbReference type="ARBA" id="ARBA00033168"/>
    </source>
</evidence>